<dbReference type="InterPro" id="IPR036291">
    <property type="entry name" value="NAD(P)-bd_dom_sf"/>
</dbReference>
<organism evidence="3 4">
    <name type="scientific">Jiangella asiatica</name>
    <dbReference type="NCBI Taxonomy" id="2530372"/>
    <lineage>
        <taxon>Bacteria</taxon>
        <taxon>Bacillati</taxon>
        <taxon>Actinomycetota</taxon>
        <taxon>Actinomycetes</taxon>
        <taxon>Jiangellales</taxon>
        <taxon>Jiangellaceae</taxon>
        <taxon>Jiangella</taxon>
    </lineage>
</organism>
<dbReference type="PRINTS" id="PR00081">
    <property type="entry name" value="GDHRDH"/>
</dbReference>
<dbReference type="PROSITE" id="PS00061">
    <property type="entry name" value="ADH_SHORT"/>
    <property type="match status" value="1"/>
</dbReference>
<dbReference type="RefSeq" id="WP_131895390.1">
    <property type="nucleotide sequence ID" value="NZ_SMKZ01000017.1"/>
</dbReference>
<dbReference type="CDD" id="cd05233">
    <property type="entry name" value="SDR_c"/>
    <property type="match status" value="1"/>
</dbReference>
<dbReference type="PRINTS" id="PR00080">
    <property type="entry name" value="SDRFAMILY"/>
</dbReference>
<dbReference type="EMBL" id="SMKZ01000017">
    <property type="protein sequence ID" value="TDE09696.1"/>
    <property type="molecule type" value="Genomic_DNA"/>
</dbReference>
<dbReference type="Proteomes" id="UP000294739">
    <property type="component" value="Unassembled WGS sequence"/>
</dbReference>
<proteinExistence type="inferred from homology"/>
<dbReference type="Gene3D" id="3.40.50.720">
    <property type="entry name" value="NAD(P)-binding Rossmann-like Domain"/>
    <property type="match status" value="1"/>
</dbReference>
<dbReference type="SUPFAM" id="SSF51735">
    <property type="entry name" value="NAD(P)-binding Rossmann-fold domains"/>
    <property type="match status" value="1"/>
</dbReference>
<protein>
    <submittedName>
        <fullName evidence="3">SDR family oxidoreductase</fullName>
    </submittedName>
</protein>
<keyword evidence="4" id="KW-1185">Reference proteome</keyword>
<evidence type="ECO:0000313" key="3">
    <source>
        <dbReference type="EMBL" id="TDE09696.1"/>
    </source>
</evidence>
<sequence length="257" mass="26949">MTRFAGHTAIVTGAGAGIGRAAATAFASEGANVVAVDIDGSSARDAVAGFARSGDHLVIEADVSDPADIDRTLATTQEKYGRIDVVVNNAGILRLAGAWETPLDLFDLVLQTNLRSTFYLSTSVVRMMIESGTTGRIVNVSSIHAVRSEPNAIAYTTAKAGIEGMSRTLATEVAPHGITVNCVRPGATRTKLTEPIYTTEVLAALDQRIPLKRIAEAHEIAAGILFLASDAAAYITGTTLDIDGGYLMDGSLPQVRY</sequence>
<dbReference type="NCBIfam" id="NF005559">
    <property type="entry name" value="PRK07231.1"/>
    <property type="match status" value="1"/>
</dbReference>
<comment type="caution">
    <text evidence="3">The sequence shown here is derived from an EMBL/GenBank/DDBJ whole genome shotgun (WGS) entry which is preliminary data.</text>
</comment>
<dbReference type="OrthoDB" id="7064009at2"/>
<name>A0A4R5D8A8_9ACTN</name>
<dbReference type="PANTHER" id="PTHR42760:SF133">
    <property type="entry name" value="3-OXOACYL-[ACYL-CARRIER-PROTEIN] REDUCTASE"/>
    <property type="match status" value="1"/>
</dbReference>
<dbReference type="InterPro" id="IPR020904">
    <property type="entry name" value="Sc_DH/Rdtase_CS"/>
</dbReference>
<reference evidence="3 4" key="1">
    <citation type="submission" date="2019-03" db="EMBL/GenBank/DDBJ databases">
        <title>Draft genome sequences of novel Actinobacteria.</title>
        <authorList>
            <person name="Sahin N."/>
            <person name="Ay H."/>
            <person name="Saygin H."/>
        </authorList>
    </citation>
    <scope>NUCLEOTIDE SEQUENCE [LARGE SCALE GENOMIC DNA]</scope>
    <source>
        <strain evidence="3 4">5K138</strain>
    </source>
</reference>
<gene>
    <name evidence="3" type="ORF">E1269_13810</name>
</gene>
<dbReference type="Pfam" id="PF13561">
    <property type="entry name" value="adh_short_C2"/>
    <property type="match status" value="1"/>
</dbReference>
<dbReference type="FunFam" id="3.40.50.720:FF:000084">
    <property type="entry name" value="Short-chain dehydrogenase reductase"/>
    <property type="match status" value="1"/>
</dbReference>
<dbReference type="AlphaFoldDB" id="A0A4R5D8A8"/>
<dbReference type="GO" id="GO:0016616">
    <property type="term" value="F:oxidoreductase activity, acting on the CH-OH group of donors, NAD or NADP as acceptor"/>
    <property type="evidence" value="ECO:0007669"/>
    <property type="project" value="TreeGrafter"/>
</dbReference>
<keyword evidence="2" id="KW-0560">Oxidoreductase</keyword>
<evidence type="ECO:0000313" key="4">
    <source>
        <dbReference type="Proteomes" id="UP000294739"/>
    </source>
</evidence>
<evidence type="ECO:0000256" key="2">
    <source>
        <dbReference type="ARBA" id="ARBA00023002"/>
    </source>
</evidence>
<dbReference type="GO" id="GO:0006633">
    <property type="term" value="P:fatty acid biosynthetic process"/>
    <property type="evidence" value="ECO:0007669"/>
    <property type="project" value="TreeGrafter"/>
</dbReference>
<dbReference type="GO" id="GO:0048038">
    <property type="term" value="F:quinone binding"/>
    <property type="evidence" value="ECO:0007669"/>
    <property type="project" value="TreeGrafter"/>
</dbReference>
<evidence type="ECO:0000256" key="1">
    <source>
        <dbReference type="ARBA" id="ARBA00006484"/>
    </source>
</evidence>
<dbReference type="InterPro" id="IPR002347">
    <property type="entry name" value="SDR_fam"/>
</dbReference>
<dbReference type="PANTHER" id="PTHR42760">
    <property type="entry name" value="SHORT-CHAIN DEHYDROGENASES/REDUCTASES FAMILY MEMBER"/>
    <property type="match status" value="1"/>
</dbReference>
<dbReference type="InParanoid" id="A0A4R5D8A8"/>
<accession>A0A4R5D8A8</accession>
<comment type="similarity">
    <text evidence="1">Belongs to the short-chain dehydrogenases/reductases (SDR) family.</text>
</comment>